<dbReference type="RefSeq" id="WP_191159588.1">
    <property type="nucleotide sequence ID" value="NZ_JACWMX010000001.1"/>
</dbReference>
<name>A0A926NMC4_9SPHI</name>
<proteinExistence type="predicted"/>
<dbReference type="InterPro" id="IPR041881">
    <property type="entry name" value="PqqD_sf"/>
</dbReference>
<sequence length="80" mass="8852">MKIKSNIATSGNGFIFNPATGDSFSGNAIASEILAAMNRGETDEHIKADILDKYDVRPDQLEQDWEDWLVQLRAANLLEA</sequence>
<dbReference type="Pfam" id="PF05402">
    <property type="entry name" value="PqqD"/>
    <property type="match status" value="1"/>
</dbReference>
<dbReference type="Gene3D" id="1.10.10.1150">
    <property type="entry name" value="Coenzyme PQQ synthesis protein D (PqqD)"/>
    <property type="match status" value="1"/>
</dbReference>
<accession>A0A926NMC4</accession>
<keyword evidence="2" id="KW-1185">Reference proteome</keyword>
<reference evidence="1" key="1">
    <citation type="submission" date="2020-09" db="EMBL/GenBank/DDBJ databases">
        <title>Novel species of Mucilaginibacter isolated from a glacier on the Tibetan Plateau.</title>
        <authorList>
            <person name="Liu Q."/>
            <person name="Xin Y.-H."/>
        </authorList>
    </citation>
    <scope>NUCLEOTIDE SEQUENCE</scope>
    <source>
        <strain evidence="1">ZB1P21</strain>
    </source>
</reference>
<dbReference type="Proteomes" id="UP000619078">
    <property type="component" value="Unassembled WGS sequence"/>
</dbReference>
<dbReference type="InterPro" id="IPR008792">
    <property type="entry name" value="PQQD"/>
</dbReference>
<gene>
    <name evidence="1" type="ORF">IDJ76_00420</name>
</gene>
<comment type="caution">
    <text evidence="1">The sequence shown here is derived from an EMBL/GenBank/DDBJ whole genome shotgun (WGS) entry which is preliminary data.</text>
</comment>
<protein>
    <submittedName>
        <fullName evidence="1">PqqD family protein</fullName>
    </submittedName>
</protein>
<dbReference type="AlphaFoldDB" id="A0A926NMC4"/>
<evidence type="ECO:0000313" key="1">
    <source>
        <dbReference type="EMBL" id="MBD1391547.1"/>
    </source>
</evidence>
<evidence type="ECO:0000313" key="2">
    <source>
        <dbReference type="Proteomes" id="UP000619078"/>
    </source>
</evidence>
<organism evidence="1 2">
    <name type="scientific">Mucilaginibacter glaciei</name>
    <dbReference type="NCBI Taxonomy" id="2772109"/>
    <lineage>
        <taxon>Bacteria</taxon>
        <taxon>Pseudomonadati</taxon>
        <taxon>Bacteroidota</taxon>
        <taxon>Sphingobacteriia</taxon>
        <taxon>Sphingobacteriales</taxon>
        <taxon>Sphingobacteriaceae</taxon>
        <taxon>Mucilaginibacter</taxon>
    </lineage>
</organism>
<dbReference type="EMBL" id="JACWMX010000001">
    <property type="protein sequence ID" value="MBD1391547.1"/>
    <property type="molecule type" value="Genomic_DNA"/>
</dbReference>